<proteinExistence type="predicted"/>
<name>A0A7W6ECM3_9RHOB</name>
<protein>
    <submittedName>
        <fullName evidence="1">Uncharacterized protein</fullName>
    </submittedName>
</protein>
<dbReference type="EMBL" id="JACIEI010000013">
    <property type="protein sequence ID" value="MBB3995324.1"/>
    <property type="molecule type" value="Genomic_DNA"/>
</dbReference>
<dbReference type="AlphaFoldDB" id="A0A7W6ECM3"/>
<accession>A0A7W6ECM3</accession>
<sequence>MAVYVSPETVPMFRYGMIMADPPWLFENWSAAGELDNRF</sequence>
<gene>
    <name evidence="1" type="ORF">GGR95_002979</name>
</gene>
<reference evidence="1 2" key="1">
    <citation type="submission" date="2020-08" db="EMBL/GenBank/DDBJ databases">
        <title>Genomic Encyclopedia of Type Strains, Phase IV (KMG-IV): sequencing the most valuable type-strain genomes for metagenomic binning, comparative biology and taxonomic classification.</title>
        <authorList>
            <person name="Goeker M."/>
        </authorList>
    </citation>
    <scope>NUCLEOTIDE SEQUENCE [LARGE SCALE GENOMIC DNA]</scope>
    <source>
        <strain evidence="1 2">DSM 102234</strain>
    </source>
</reference>
<comment type="caution">
    <text evidence="1">The sequence shown here is derived from an EMBL/GenBank/DDBJ whole genome shotgun (WGS) entry which is preliminary data.</text>
</comment>
<organism evidence="1 2">
    <name type="scientific">Sulfitobacter undariae</name>
    <dbReference type="NCBI Taxonomy" id="1563671"/>
    <lineage>
        <taxon>Bacteria</taxon>
        <taxon>Pseudomonadati</taxon>
        <taxon>Pseudomonadota</taxon>
        <taxon>Alphaproteobacteria</taxon>
        <taxon>Rhodobacterales</taxon>
        <taxon>Roseobacteraceae</taxon>
        <taxon>Sulfitobacter</taxon>
    </lineage>
</organism>
<evidence type="ECO:0000313" key="1">
    <source>
        <dbReference type="EMBL" id="MBB3995324.1"/>
    </source>
</evidence>
<evidence type="ECO:0000313" key="2">
    <source>
        <dbReference type="Proteomes" id="UP000530268"/>
    </source>
</evidence>
<dbReference type="Proteomes" id="UP000530268">
    <property type="component" value="Unassembled WGS sequence"/>
</dbReference>
<keyword evidence="2" id="KW-1185">Reference proteome</keyword>